<evidence type="ECO:0000256" key="7">
    <source>
        <dbReference type="SAM" id="MobiDB-lite"/>
    </source>
</evidence>
<keyword evidence="3 8" id="KW-0812">Transmembrane</keyword>
<feature type="domain" description="Proline-rich transmembrane protein 3/4" evidence="10">
    <location>
        <begin position="649"/>
        <end position="950"/>
    </location>
</feature>
<evidence type="ECO:0000313" key="11">
    <source>
        <dbReference type="EMBL" id="JAR72278.1"/>
    </source>
</evidence>
<dbReference type="OrthoDB" id="10066605at2759"/>
<comment type="subcellular location">
    <subcellularLocation>
        <location evidence="1">Membrane</location>
        <topology evidence="1">Multi-pass membrane protein</topology>
    </subcellularLocation>
</comment>
<reference evidence="11" key="1">
    <citation type="submission" date="2015-01" db="EMBL/GenBank/DDBJ databases">
        <title>EvidentialGene: Evidence-directed Construction of Complete mRNA Transcriptomes without Genomes.</title>
        <authorList>
            <person name="Gilbert D.G."/>
        </authorList>
    </citation>
    <scope>NUCLEOTIDE SEQUENCE</scope>
</reference>
<feature type="transmembrane region" description="Helical" evidence="8">
    <location>
        <begin position="694"/>
        <end position="714"/>
    </location>
</feature>
<feature type="compositionally biased region" description="Polar residues" evidence="7">
    <location>
        <begin position="171"/>
        <end position="181"/>
    </location>
</feature>
<feature type="compositionally biased region" description="Low complexity" evidence="7">
    <location>
        <begin position="1037"/>
        <end position="1049"/>
    </location>
</feature>
<feature type="region of interest" description="Disordered" evidence="7">
    <location>
        <begin position="1024"/>
        <end position="1056"/>
    </location>
</feature>
<feature type="signal peptide" evidence="9">
    <location>
        <begin position="1"/>
        <end position="24"/>
    </location>
</feature>
<evidence type="ECO:0000256" key="6">
    <source>
        <dbReference type="ARBA" id="ARBA00023136"/>
    </source>
</evidence>
<feature type="chain" id="PRO_5044549081" evidence="9">
    <location>
        <begin position="25"/>
        <end position="1247"/>
    </location>
</feature>
<keyword evidence="13" id="KW-1185">Reference proteome</keyword>
<feature type="transmembrane region" description="Helical" evidence="8">
    <location>
        <begin position="866"/>
        <end position="887"/>
    </location>
</feature>
<feature type="compositionally biased region" description="Polar residues" evidence="7">
    <location>
        <begin position="504"/>
        <end position="516"/>
    </location>
</feature>
<name>A0A147A1A3_FUNHE</name>
<dbReference type="PANTHER" id="PTHR35578">
    <property type="entry name" value="PROLINE-RICH TRANSMEMBRANE PROTEIN 4-RELATED"/>
    <property type="match status" value="1"/>
</dbReference>
<evidence type="ECO:0000256" key="2">
    <source>
        <dbReference type="ARBA" id="ARBA00022553"/>
    </source>
</evidence>
<feature type="transmembrane region" description="Helical" evidence="8">
    <location>
        <begin position="666"/>
        <end position="687"/>
    </location>
</feature>
<keyword evidence="5 8" id="KW-1133">Transmembrane helix</keyword>
<evidence type="ECO:0000313" key="13">
    <source>
        <dbReference type="Proteomes" id="UP000265000"/>
    </source>
</evidence>
<dbReference type="InterPro" id="IPR052836">
    <property type="entry name" value="PRRT_domain-containing"/>
</dbReference>
<keyword evidence="2" id="KW-0597">Phosphoprotein</keyword>
<sequence length="1247" mass="135114">MLRFSRTLALFFWYYLLFHSQALADEEATGELTPSGKNSPEEKSSFYSWFPSIPKLPSLPSFGLFGSSDGNNGEAVSTATAKGVTELIGVLQDYTGSGEGSNSEESQQTTTLTQSLFMSVAEIGTEPIPAGTSDLQHSSISQSNREAFVSPTSSFIRTTLFTDSPHRSKTPEQNTTHTPRSWRSTTVVMSSTGVTQTPLPDKESGYRDGIIFTDRISSTIPPETTVSTALTWKTAQTTTPNPGIVETAQTSTHLVGRVTLPTIAETNYFGEQEDLAVSVALHLSEGSSEIPPTKGNSILGVSETSLVNTEGSGVLSTTPRMNPTIVEGTISDIYPTQNHLDLDLSEKSTVNAEQQSEVSPAAFRTDHNLIVEITTSEIHPTKSHFELDYSETIIPNTEQQPGVLPTKLRIDHNLEVDGTTSEMYHTQSHLDLGFFETGMNTKQDPGVFSSTLRKVLNLGVESTTPEIQTTQSHLGLGFSETSTVNAKQPGVFSTTLWVDHNLSGESIPSTTQSKRTNFPIGEDLPGEEAKEKDEGVVTSATGGDADIHLTDTSTSSAQLLTTSTAQSTGVSSESPSILLYAEDWMSNLPSDSTLLPDCNKERSGICNLSYTWDATPSLSMKPTQNITAMNHSTNPFPIPATPMLVPLYTDWNSAMAAWGLAWEAHVYGAGGVFALLTLASALNLLCLPLRCPSGCGYFALVSLFLLAAGCTRSFSLLYDAYGHQDRISSTEASLMLYEAPFPCLTAAFGLVFLLLSMRSRMQLSYSAFQRPCFLACLVVLHFAAAFGPVTFFKFYQQKPPLCLFLSLISRGAFVVLATFLSAAYFVFYIYVRADSKHIYHLNNTSPTPAERYNRCPFAESRDWNRAALTVCLSALFSLACAGLQLYAMLNAMGVIGGEEVFNPWPWWAFQFSCRLCELGVCLTLALVVAQPVFCSDQLPAAGSCWTELLASKSPILPGTYQWTLSQQEKLAIVDTVGLGETENLPLYTLMDERLGSSLNGLDLLYHSNRALAYRDLDLDLGLLGSEKPEDGGGREPSGGSSFTSDSTTDLRPPSPINLRRSIDEALFSEALFPMSLFSPIRCSDTSVKDHWTLPSNGPCDPLSTDSSLYRTSSCLEMSSQPQFPPTQSQGVARDGVPASPSVGSSSSGSTPERWRGSSSSCSLYRASLAGSSLVLCPSSERHTQQLPQEGGSDVEPHNRPRSYQALGAASQESLSLSTETDRSVQQEFITVCRQMDSLSICSETIDL</sequence>
<feature type="compositionally biased region" description="Low complexity" evidence="7">
    <location>
        <begin position="1118"/>
        <end position="1149"/>
    </location>
</feature>
<dbReference type="Pfam" id="PF25987">
    <property type="entry name" value="PRRT3"/>
    <property type="match status" value="1"/>
</dbReference>
<dbReference type="PANTHER" id="PTHR35578:SF6">
    <property type="entry name" value="PROLINE-RICH TRANSMEMBRANE PROTEIN 4"/>
    <property type="match status" value="1"/>
</dbReference>
<dbReference type="AlphaFoldDB" id="A0A147A1A3"/>
<feature type="region of interest" description="Disordered" evidence="7">
    <location>
        <begin position="162"/>
        <end position="181"/>
    </location>
</feature>
<dbReference type="InterPro" id="IPR059081">
    <property type="entry name" value="PRRT3-4"/>
</dbReference>
<dbReference type="GeneTree" id="ENSGT00730000111591"/>
<feature type="region of interest" description="Disordered" evidence="7">
    <location>
        <begin position="504"/>
        <end position="534"/>
    </location>
</feature>
<evidence type="ECO:0000256" key="4">
    <source>
        <dbReference type="ARBA" id="ARBA00022729"/>
    </source>
</evidence>
<evidence type="ECO:0000256" key="8">
    <source>
        <dbReference type="SAM" id="Phobius"/>
    </source>
</evidence>
<dbReference type="Proteomes" id="UP000265000">
    <property type="component" value="Unplaced"/>
</dbReference>
<feature type="region of interest" description="Disordered" evidence="7">
    <location>
        <begin position="1113"/>
        <end position="1156"/>
    </location>
</feature>
<feature type="transmembrane region" description="Helical" evidence="8">
    <location>
        <begin position="767"/>
        <end position="787"/>
    </location>
</feature>
<dbReference type="STRING" id="8078.ENSFHEP00000003269"/>
<feature type="region of interest" description="Disordered" evidence="7">
    <location>
        <begin position="1181"/>
        <end position="1200"/>
    </location>
</feature>
<keyword evidence="6 8" id="KW-0472">Membrane</keyword>
<feature type="transmembrane region" description="Helical" evidence="8">
    <location>
        <begin position="734"/>
        <end position="755"/>
    </location>
</feature>
<evidence type="ECO:0000256" key="5">
    <source>
        <dbReference type="ARBA" id="ARBA00022989"/>
    </source>
</evidence>
<protein>
    <submittedName>
        <fullName evidence="12">Proline rich transmembrane protein 4b</fullName>
    </submittedName>
    <submittedName>
        <fullName evidence="11">Proline-rich transmembrane protein 4</fullName>
    </submittedName>
</protein>
<dbReference type="CTD" id="335883"/>
<evidence type="ECO:0000259" key="10">
    <source>
        <dbReference type="Pfam" id="PF25987"/>
    </source>
</evidence>
<feature type="transmembrane region" description="Helical" evidence="8">
    <location>
        <begin position="807"/>
        <end position="831"/>
    </location>
</feature>
<keyword evidence="4 9" id="KW-0732">Signal</keyword>
<evidence type="ECO:0000256" key="1">
    <source>
        <dbReference type="ARBA" id="ARBA00004141"/>
    </source>
</evidence>
<dbReference type="Ensembl" id="ENSFHET00000010832.1">
    <property type="protein sequence ID" value="ENSFHEP00000003269.1"/>
    <property type="gene ID" value="ENSFHEG00000004116.1"/>
</dbReference>
<dbReference type="GeneID" id="105931181"/>
<evidence type="ECO:0000313" key="12">
    <source>
        <dbReference type="Ensembl" id="ENSFHEP00000003269.1"/>
    </source>
</evidence>
<evidence type="ECO:0000256" key="9">
    <source>
        <dbReference type="SAM" id="SignalP"/>
    </source>
</evidence>
<proteinExistence type="predicted"/>
<reference evidence="12" key="2">
    <citation type="submission" date="2025-05" db="UniProtKB">
        <authorList>
            <consortium name="Ensembl"/>
        </authorList>
    </citation>
    <scope>IDENTIFICATION</scope>
</reference>
<dbReference type="EMBL" id="GCES01014045">
    <property type="protein sequence ID" value="JAR72278.1"/>
    <property type="molecule type" value="Transcribed_RNA"/>
</dbReference>
<evidence type="ECO:0000256" key="3">
    <source>
        <dbReference type="ARBA" id="ARBA00022692"/>
    </source>
</evidence>
<accession>A0A147A1A3</accession>
<organism evidence="11">
    <name type="scientific">Fundulus heteroclitus</name>
    <name type="common">Killifish</name>
    <name type="synonym">Mummichog</name>
    <dbReference type="NCBI Taxonomy" id="8078"/>
    <lineage>
        <taxon>Eukaryota</taxon>
        <taxon>Metazoa</taxon>
        <taxon>Chordata</taxon>
        <taxon>Craniata</taxon>
        <taxon>Vertebrata</taxon>
        <taxon>Euteleostomi</taxon>
        <taxon>Actinopterygii</taxon>
        <taxon>Neopterygii</taxon>
        <taxon>Teleostei</taxon>
        <taxon>Neoteleostei</taxon>
        <taxon>Acanthomorphata</taxon>
        <taxon>Ovalentaria</taxon>
        <taxon>Atherinomorphae</taxon>
        <taxon>Cyprinodontiformes</taxon>
        <taxon>Fundulidae</taxon>
        <taxon>Fundulus</taxon>
    </lineage>
</organism>